<dbReference type="GeneID" id="92877547"/>
<dbReference type="EMBL" id="CP003058">
    <property type="protein sequence ID" value="AEQ21418.1"/>
    <property type="molecule type" value="Genomic_DNA"/>
</dbReference>
<dbReference type="InParanoid" id="G4Q780"/>
<reference evidence="6 7" key="1">
    <citation type="journal article" date="2011" name="J. Bacteriol.">
        <title>Complete genome sequence of Acidaminococcus intestini RYC-MR95, a Gram-negative bacterium from the phylum Firmicutes.</title>
        <authorList>
            <person name="D'Auria G."/>
            <person name="Galan J.C."/>
            <person name="Rodriguez-Alcayna M."/>
            <person name="Moya A."/>
            <person name="Baquero F."/>
            <person name="Latorre A."/>
        </authorList>
    </citation>
    <scope>NUCLEOTIDE SEQUENCE [LARGE SCALE GENOMIC DNA]</scope>
    <source>
        <strain evidence="6 7">RyC-MR95</strain>
    </source>
</reference>
<organism evidence="6 7">
    <name type="scientific">Acidaminococcus intestini (strain RyC-MR95)</name>
    <dbReference type="NCBI Taxonomy" id="568816"/>
    <lineage>
        <taxon>Bacteria</taxon>
        <taxon>Bacillati</taxon>
        <taxon>Bacillota</taxon>
        <taxon>Negativicutes</taxon>
        <taxon>Acidaminococcales</taxon>
        <taxon>Acidaminococcaceae</taxon>
        <taxon>Acidaminococcus</taxon>
    </lineage>
</organism>
<evidence type="ECO:0000256" key="4">
    <source>
        <dbReference type="ARBA" id="ARBA00023163"/>
    </source>
</evidence>
<dbReference type="STRING" id="568816.Acin_0169"/>
<dbReference type="Gene3D" id="1.10.10.10">
    <property type="entry name" value="Winged helix-like DNA-binding domain superfamily/Winged helix DNA-binding domain"/>
    <property type="match status" value="1"/>
</dbReference>
<dbReference type="PATRIC" id="fig|568816.4.peg.162"/>
<keyword evidence="2" id="KW-0805">Transcription regulation</keyword>
<dbReference type="Pfam" id="PF03466">
    <property type="entry name" value="LysR_substrate"/>
    <property type="match status" value="1"/>
</dbReference>
<dbReference type="AlphaFoldDB" id="G4Q780"/>
<dbReference type="PANTHER" id="PTHR30126:SF78">
    <property type="entry name" value="HTH LYSR-TYPE DOMAIN-CONTAINING PROTEIN"/>
    <property type="match status" value="1"/>
</dbReference>
<dbReference type="InterPro" id="IPR036390">
    <property type="entry name" value="WH_DNA-bd_sf"/>
</dbReference>
<dbReference type="SUPFAM" id="SSF53850">
    <property type="entry name" value="Periplasmic binding protein-like II"/>
    <property type="match status" value="1"/>
</dbReference>
<dbReference type="GO" id="GO:0003700">
    <property type="term" value="F:DNA-binding transcription factor activity"/>
    <property type="evidence" value="ECO:0007669"/>
    <property type="project" value="InterPro"/>
</dbReference>
<comment type="similarity">
    <text evidence="1">Belongs to the LysR transcriptional regulatory family.</text>
</comment>
<evidence type="ECO:0000256" key="1">
    <source>
        <dbReference type="ARBA" id="ARBA00009437"/>
    </source>
</evidence>
<keyword evidence="4" id="KW-0804">Transcription</keyword>
<evidence type="ECO:0000313" key="7">
    <source>
        <dbReference type="Proteomes" id="UP000007093"/>
    </source>
</evidence>
<dbReference type="Proteomes" id="UP000007093">
    <property type="component" value="Chromosome"/>
</dbReference>
<dbReference type="InterPro" id="IPR036388">
    <property type="entry name" value="WH-like_DNA-bd_sf"/>
</dbReference>
<dbReference type="PANTHER" id="PTHR30126">
    <property type="entry name" value="HTH-TYPE TRANSCRIPTIONAL REGULATOR"/>
    <property type="match status" value="1"/>
</dbReference>
<evidence type="ECO:0000256" key="2">
    <source>
        <dbReference type="ARBA" id="ARBA00023015"/>
    </source>
</evidence>
<dbReference type="HOGENOM" id="CLU_039613_6_2_9"/>
<dbReference type="SUPFAM" id="SSF46785">
    <property type="entry name" value="Winged helix' DNA-binding domain"/>
    <property type="match status" value="1"/>
</dbReference>
<dbReference type="KEGG" id="ain:Acin_0169"/>
<dbReference type="Gene3D" id="3.40.190.290">
    <property type="match status" value="1"/>
</dbReference>
<gene>
    <name evidence="6" type="primary">aphB</name>
    <name evidence="6" type="ordered locus">Acin_0169</name>
</gene>
<sequence>MDTKKLAYFLRLHENGNITHTAKEAFLTQSALTKMIQGWEEEFHCKLLTRSRKGVRFTREGELFVTLCQQVLALEKTFREDVSSAADELTGSITIGVSLNYMSRHFPTILRRFTQTYPRVHLTVIDSHSEKLYSDLLNHKLDIAIVRGDYKWFDTKILLDSEPFCLVSCHPLTEETLCQEPYVGHRTDMDTKFSIDRWFFEKKLTVPDAALWLGSIDACRDVIQEGFGWSILPKICLTEFQGNLAPMTFQDGTPFLRHTYALISHGESTAPHVQAFLEALMTYHKIL</sequence>
<dbReference type="GO" id="GO:0000976">
    <property type="term" value="F:transcription cis-regulatory region binding"/>
    <property type="evidence" value="ECO:0007669"/>
    <property type="project" value="TreeGrafter"/>
</dbReference>
<evidence type="ECO:0000313" key="6">
    <source>
        <dbReference type="EMBL" id="AEQ21418.1"/>
    </source>
</evidence>
<dbReference type="InterPro" id="IPR005119">
    <property type="entry name" value="LysR_subst-bd"/>
</dbReference>
<keyword evidence="3" id="KW-0238">DNA-binding</keyword>
<dbReference type="CDD" id="cd05466">
    <property type="entry name" value="PBP2_LTTR_substrate"/>
    <property type="match status" value="1"/>
</dbReference>
<evidence type="ECO:0000259" key="5">
    <source>
        <dbReference type="PROSITE" id="PS50931"/>
    </source>
</evidence>
<dbReference type="InterPro" id="IPR000847">
    <property type="entry name" value="LysR_HTH_N"/>
</dbReference>
<proteinExistence type="inferred from homology"/>
<dbReference type="Pfam" id="PF00126">
    <property type="entry name" value="HTH_1"/>
    <property type="match status" value="1"/>
</dbReference>
<feature type="domain" description="HTH lysR-type" evidence="5">
    <location>
        <begin position="1"/>
        <end position="58"/>
    </location>
</feature>
<dbReference type="eggNOG" id="COG0583">
    <property type="taxonomic scope" value="Bacteria"/>
</dbReference>
<keyword evidence="7" id="KW-1185">Reference proteome</keyword>
<protein>
    <submittedName>
        <fullName evidence="6">LysR-family transcriptional regulator</fullName>
    </submittedName>
</protein>
<name>G4Q780_ACIIR</name>
<dbReference type="PROSITE" id="PS50931">
    <property type="entry name" value="HTH_LYSR"/>
    <property type="match status" value="1"/>
</dbReference>
<evidence type="ECO:0000256" key="3">
    <source>
        <dbReference type="ARBA" id="ARBA00023125"/>
    </source>
</evidence>
<dbReference type="RefSeq" id="WP_009015107.1">
    <property type="nucleotide sequence ID" value="NC_016077.1"/>
</dbReference>
<accession>G4Q780</accession>